<name>A0A9P6DVV4_9AGAM</name>
<accession>A0A9P6DVV4</accession>
<protein>
    <submittedName>
        <fullName evidence="2">Uncharacterized protein</fullName>
    </submittedName>
</protein>
<proteinExistence type="predicted"/>
<evidence type="ECO:0000313" key="3">
    <source>
        <dbReference type="Proteomes" id="UP000886523"/>
    </source>
</evidence>
<evidence type="ECO:0000256" key="1">
    <source>
        <dbReference type="SAM" id="MobiDB-lite"/>
    </source>
</evidence>
<reference evidence="2" key="1">
    <citation type="journal article" date="2020" name="Nat. Commun.">
        <title>Large-scale genome sequencing of mycorrhizal fungi provides insights into the early evolution of symbiotic traits.</title>
        <authorList>
            <person name="Miyauchi S."/>
            <person name="Kiss E."/>
            <person name="Kuo A."/>
            <person name="Drula E."/>
            <person name="Kohler A."/>
            <person name="Sanchez-Garcia M."/>
            <person name="Morin E."/>
            <person name="Andreopoulos B."/>
            <person name="Barry K.W."/>
            <person name="Bonito G."/>
            <person name="Buee M."/>
            <person name="Carver A."/>
            <person name="Chen C."/>
            <person name="Cichocki N."/>
            <person name="Clum A."/>
            <person name="Culley D."/>
            <person name="Crous P.W."/>
            <person name="Fauchery L."/>
            <person name="Girlanda M."/>
            <person name="Hayes R.D."/>
            <person name="Keri Z."/>
            <person name="LaButti K."/>
            <person name="Lipzen A."/>
            <person name="Lombard V."/>
            <person name="Magnuson J."/>
            <person name="Maillard F."/>
            <person name="Murat C."/>
            <person name="Nolan M."/>
            <person name="Ohm R.A."/>
            <person name="Pangilinan J."/>
            <person name="Pereira M.F."/>
            <person name="Perotto S."/>
            <person name="Peter M."/>
            <person name="Pfister S."/>
            <person name="Riley R."/>
            <person name="Sitrit Y."/>
            <person name="Stielow J.B."/>
            <person name="Szollosi G."/>
            <person name="Zifcakova L."/>
            <person name="Stursova M."/>
            <person name="Spatafora J.W."/>
            <person name="Tedersoo L."/>
            <person name="Vaario L.M."/>
            <person name="Yamada A."/>
            <person name="Yan M."/>
            <person name="Wang P."/>
            <person name="Xu J."/>
            <person name="Bruns T."/>
            <person name="Baldrian P."/>
            <person name="Vilgalys R."/>
            <person name="Dunand C."/>
            <person name="Henrissat B."/>
            <person name="Grigoriev I.V."/>
            <person name="Hibbett D."/>
            <person name="Nagy L.G."/>
            <person name="Martin F.M."/>
        </authorList>
    </citation>
    <scope>NUCLEOTIDE SEQUENCE</scope>
    <source>
        <strain evidence="2">UP504</strain>
    </source>
</reference>
<sequence length="135" mass="14271">MVKLFVKIDKHPRFPTIAGPLLTTTPPDSRQGGRRGNRAPFTPDIRASGSMAEASFNFNLADPELVSDPPSPFQASFGGFLVTLSSTAQILSPSATNSLGIHGIKKEWDLVTSEADGDMDAATADCFALQATSCT</sequence>
<feature type="region of interest" description="Disordered" evidence="1">
    <location>
        <begin position="17"/>
        <end position="45"/>
    </location>
</feature>
<keyword evidence="3" id="KW-1185">Reference proteome</keyword>
<gene>
    <name evidence="2" type="ORF">BS47DRAFT_1393694</name>
</gene>
<dbReference type="EMBL" id="MU128978">
    <property type="protein sequence ID" value="KAF9513068.1"/>
    <property type="molecule type" value="Genomic_DNA"/>
</dbReference>
<dbReference type="Proteomes" id="UP000886523">
    <property type="component" value="Unassembled WGS sequence"/>
</dbReference>
<comment type="caution">
    <text evidence="2">The sequence shown here is derived from an EMBL/GenBank/DDBJ whole genome shotgun (WGS) entry which is preliminary data.</text>
</comment>
<evidence type="ECO:0000313" key="2">
    <source>
        <dbReference type="EMBL" id="KAF9513068.1"/>
    </source>
</evidence>
<dbReference type="AlphaFoldDB" id="A0A9P6DVV4"/>
<organism evidence="2 3">
    <name type="scientific">Hydnum rufescens UP504</name>
    <dbReference type="NCBI Taxonomy" id="1448309"/>
    <lineage>
        <taxon>Eukaryota</taxon>
        <taxon>Fungi</taxon>
        <taxon>Dikarya</taxon>
        <taxon>Basidiomycota</taxon>
        <taxon>Agaricomycotina</taxon>
        <taxon>Agaricomycetes</taxon>
        <taxon>Cantharellales</taxon>
        <taxon>Hydnaceae</taxon>
        <taxon>Hydnum</taxon>
    </lineage>
</organism>